<feature type="compositionally biased region" description="Polar residues" evidence="1">
    <location>
        <begin position="197"/>
        <end position="223"/>
    </location>
</feature>
<dbReference type="GeneID" id="63715082"/>
<feature type="compositionally biased region" description="Basic and acidic residues" evidence="1">
    <location>
        <begin position="312"/>
        <end position="325"/>
    </location>
</feature>
<evidence type="ECO:0000313" key="3">
    <source>
        <dbReference type="Proteomes" id="UP000076580"/>
    </source>
</evidence>
<keyword evidence="3" id="KW-1185">Reference proteome</keyword>
<dbReference type="EMBL" id="LAYC01000001">
    <property type="protein sequence ID" value="KYK61297.1"/>
    <property type="molecule type" value="Genomic_DNA"/>
</dbReference>
<dbReference type="STRING" id="98403.A0A151GW06"/>
<feature type="compositionally biased region" description="Basic and acidic residues" evidence="1">
    <location>
        <begin position="353"/>
        <end position="367"/>
    </location>
</feature>
<feature type="compositionally biased region" description="Basic and acidic residues" evidence="1">
    <location>
        <begin position="394"/>
        <end position="423"/>
    </location>
</feature>
<proteinExistence type="predicted"/>
<feature type="region of interest" description="Disordered" evidence="1">
    <location>
        <begin position="661"/>
        <end position="728"/>
    </location>
</feature>
<dbReference type="Proteomes" id="UP000076580">
    <property type="component" value="Chromosome 01"/>
</dbReference>
<feature type="region of interest" description="Disordered" evidence="1">
    <location>
        <begin position="386"/>
        <end position="432"/>
    </location>
</feature>
<feature type="compositionally biased region" description="Basic and acidic residues" evidence="1">
    <location>
        <begin position="928"/>
        <end position="938"/>
    </location>
</feature>
<gene>
    <name evidence="2" type="ORF">DCS_02439</name>
</gene>
<comment type="caution">
    <text evidence="2">The sequence shown here is derived from an EMBL/GenBank/DDBJ whole genome shotgun (WGS) entry which is preliminary data.</text>
</comment>
<name>A0A151GW06_DRECN</name>
<evidence type="ECO:0000313" key="2">
    <source>
        <dbReference type="EMBL" id="KYK61297.1"/>
    </source>
</evidence>
<feature type="region of interest" description="Disordered" evidence="1">
    <location>
        <begin position="302"/>
        <end position="367"/>
    </location>
</feature>
<dbReference type="RefSeq" id="XP_040660649.1">
    <property type="nucleotide sequence ID" value="XM_040799766.1"/>
</dbReference>
<sequence>MLKTASAPSPQAMALVARRLSRQLPSTVASGAPLICSPAQQSRGFRFGPWSCHGDPATANEARRRHRRYRCMELLQRNLSWDNNHLESISKAGTKGPMAGDGLPPNWPPSAARYVKMDAVKSWSSDDASGVRPGRNIEDVEREAIDHLFTTRVSCHRPWSPLRDIRRYLLPHSQPTTRSHSKRVDLVEPITNRKRSSAQPATENMSDSKAGTVDSLKNSSAPLPNAQTWQRQAAAGSAIRYTDNGNGKPADGNISEQVPTIHNNSGKHRSAKLGSSISSRPSNADGATKLFDDLEKYRPIAENQPNGLASGRTEERLNHNDDLKKYRPIGWDEPDGVARFTPGEPSKAQGRLQRNEPDAVGKLTPEEETKYYEDLDKYEGFVATEFKRSPVASKADERGRKENTGKQYDDLDKYGPVRWHEPDGLQDLTPEELSRKYKDLDKYRQYDNDDPSSPRIQAAEDVSKQYEDLTGYDSFSNTGPMTERIHPELTSRTCDDVEKHPSAGRDKVETMKAQARSEGLATHFDGSGNYNSRRLGSLSRRYPIDSGEATKFYADLTSHMPVMTHAEPANSSDVSDACDAKNMGTFSTSTTSTLRHCSSRSSAFAGTGSDTIKHRTADEIRSEVLRKARHSSQQLKLQRDKAEHELSWDAASQDAQAAIRQWKSKKSHAPTGSYGRDVPEDRYTSWHTTTRPLKPSMYPSNGGAAESDEPAASGTHMGDVGASSMDESFPTESSMLQHALDRGAMRRVAYTEEDSYSKTPQGLQTSYADECAGRPTWPTFEKHHKARGAGGRKGAAVTEGERRVLYKVLAYDSSTQSVRIGETTSSVAAESSESPSEVLLRLSNPSKFLPYFSSLEEQGYEMTSGGGDVLVFRKTRAARRSSVNPIDMMGSPVTGNFASPTGFVNYDGPSGEEGSKPAPPFRQSQGGSKDEACGGERMAKRKTKRSVGRKLVMGAAWVTGIAYAVGTLSEYYSTSGLDGMGRKGH</sequence>
<feature type="region of interest" description="Disordered" evidence="1">
    <location>
        <begin position="907"/>
        <end position="944"/>
    </location>
</feature>
<feature type="region of interest" description="Disordered" evidence="1">
    <location>
        <begin position="188"/>
        <end position="223"/>
    </location>
</feature>
<feature type="compositionally biased region" description="Polar residues" evidence="1">
    <location>
        <begin position="273"/>
        <end position="282"/>
    </location>
</feature>
<dbReference type="AlphaFoldDB" id="A0A151GW06"/>
<accession>A0A151GW06</accession>
<protein>
    <submittedName>
        <fullName evidence="2">Uncharacterized protein</fullName>
    </submittedName>
</protein>
<evidence type="ECO:0000256" key="1">
    <source>
        <dbReference type="SAM" id="MobiDB-lite"/>
    </source>
</evidence>
<organism evidence="2 3">
    <name type="scientific">Drechmeria coniospora</name>
    <name type="common">Nematophagous fungus</name>
    <name type="synonym">Meria coniospora</name>
    <dbReference type="NCBI Taxonomy" id="98403"/>
    <lineage>
        <taxon>Eukaryota</taxon>
        <taxon>Fungi</taxon>
        <taxon>Dikarya</taxon>
        <taxon>Ascomycota</taxon>
        <taxon>Pezizomycotina</taxon>
        <taxon>Sordariomycetes</taxon>
        <taxon>Hypocreomycetidae</taxon>
        <taxon>Hypocreales</taxon>
        <taxon>Ophiocordycipitaceae</taxon>
        <taxon>Drechmeria</taxon>
    </lineage>
</organism>
<reference evidence="2 3" key="1">
    <citation type="journal article" date="2016" name="Sci. Rep.">
        <title>Insights into Adaptations to a Near-Obligate Nematode Endoparasitic Lifestyle from the Finished Genome of Drechmeria coniospora.</title>
        <authorList>
            <person name="Zhang L."/>
            <person name="Zhou Z."/>
            <person name="Guo Q."/>
            <person name="Fokkens L."/>
            <person name="Miskei M."/>
            <person name="Pocsi I."/>
            <person name="Zhang W."/>
            <person name="Chen M."/>
            <person name="Wang L."/>
            <person name="Sun Y."/>
            <person name="Donzelli B.G."/>
            <person name="Gibson D.M."/>
            <person name="Nelson D.R."/>
            <person name="Luo J.G."/>
            <person name="Rep M."/>
            <person name="Liu H."/>
            <person name="Yang S."/>
            <person name="Wang J."/>
            <person name="Krasnoff S.B."/>
            <person name="Xu Y."/>
            <person name="Molnar I."/>
            <person name="Lin M."/>
        </authorList>
    </citation>
    <scope>NUCLEOTIDE SEQUENCE [LARGE SCALE GENOMIC DNA]</scope>
    <source>
        <strain evidence="2 3">ARSEF 6962</strain>
    </source>
</reference>
<dbReference type="InParanoid" id="A0A151GW06"/>
<feature type="region of interest" description="Disordered" evidence="1">
    <location>
        <begin position="261"/>
        <end position="285"/>
    </location>
</feature>